<sequence>MTRIVEISAEGVAGVRADLVATRDALEGLGPLRSRASALGVSTTGFDEALGIADRLNTTVLPVVDTHLTRARTLADLRYGGTLGPVIPVVDDDPDPLTQVPAYTQTALATGGTVLTWGPEPAEDQEADQADTEKSQGIGGWFSDRWDDVTDAVDEGTDWVASTASDAWESVTDAGAAISDWWESTTADLGGWIDQNLAGLRDWIGEHVGLFRFLASACRVIGWILVVVGLILTVALAIIGAMGGAAIGAVFGFGVGAVPGGAAGAAAGAAFGLKILGVGFTLVSVGDFLDVVADWGEGKIDGQDLVKQGTLELALAITSLIGVGIVGKILQKTFKHLPASWRSWLEDLLKKKPQDNRTWRGSGTADDPVVFEYSNPAEAFRTRAEPTRADLDGLGPHTDYPAGSEEHMLARWQLYQTNGSNRLTWEQWRDQYIRNQGNKPRGDAFENAVYELDEYSPDEWTRNTSVKDASGVDRNYDVVNIEDQIGVEIKSGNTIDPAQLAKDQTLVNANWTIRYVFGSQPSAATIRKLDEAGIEWRVVHSEAVVR</sequence>
<keyword evidence="1" id="KW-0472">Membrane</keyword>
<keyword evidence="1" id="KW-0812">Transmembrane</keyword>
<keyword evidence="1" id="KW-1133">Transmembrane helix</keyword>
<comment type="caution">
    <text evidence="2">The sequence shown here is derived from an EMBL/GenBank/DDBJ whole genome shotgun (WGS) entry which is preliminary data.</text>
</comment>
<dbReference type="AlphaFoldDB" id="A0A511JMT4"/>
<gene>
    <name evidence="2" type="ORF">CTE05_27860</name>
</gene>
<accession>A0A511JMT4</accession>
<dbReference type="RefSeq" id="WP_146846902.1">
    <property type="nucleotide sequence ID" value="NZ_BJWH01000015.1"/>
</dbReference>
<evidence type="ECO:0000256" key="1">
    <source>
        <dbReference type="SAM" id="Phobius"/>
    </source>
</evidence>
<feature type="transmembrane region" description="Helical" evidence="1">
    <location>
        <begin position="220"/>
        <end position="239"/>
    </location>
</feature>
<protein>
    <submittedName>
        <fullName evidence="2">Uncharacterized protein</fullName>
    </submittedName>
</protein>
<reference evidence="2 3" key="1">
    <citation type="submission" date="2019-07" db="EMBL/GenBank/DDBJ databases">
        <title>Whole genome shotgun sequence of Cellulomonas terrae NBRC 100819.</title>
        <authorList>
            <person name="Hosoyama A."/>
            <person name="Uohara A."/>
            <person name="Ohji S."/>
            <person name="Ichikawa N."/>
        </authorList>
    </citation>
    <scope>NUCLEOTIDE SEQUENCE [LARGE SCALE GENOMIC DNA]</scope>
    <source>
        <strain evidence="2 3">NBRC 100819</strain>
    </source>
</reference>
<evidence type="ECO:0000313" key="3">
    <source>
        <dbReference type="Proteomes" id="UP000321049"/>
    </source>
</evidence>
<proteinExistence type="predicted"/>
<name>A0A511JMT4_9CELL</name>
<dbReference type="OrthoDB" id="4818302at2"/>
<organism evidence="2 3">
    <name type="scientific">Cellulomonas terrae</name>
    <dbReference type="NCBI Taxonomy" id="311234"/>
    <lineage>
        <taxon>Bacteria</taxon>
        <taxon>Bacillati</taxon>
        <taxon>Actinomycetota</taxon>
        <taxon>Actinomycetes</taxon>
        <taxon>Micrococcales</taxon>
        <taxon>Cellulomonadaceae</taxon>
        <taxon>Cellulomonas</taxon>
    </lineage>
</organism>
<dbReference type="EMBL" id="BJWH01000015">
    <property type="protein sequence ID" value="GEL99239.1"/>
    <property type="molecule type" value="Genomic_DNA"/>
</dbReference>
<evidence type="ECO:0000313" key="2">
    <source>
        <dbReference type="EMBL" id="GEL99239.1"/>
    </source>
</evidence>
<dbReference type="Proteomes" id="UP000321049">
    <property type="component" value="Unassembled WGS sequence"/>
</dbReference>
<feature type="transmembrane region" description="Helical" evidence="1">
    <location>
        <begin position="245"/>
        <end position="268"/>
    </location>
</feature>
<keyword evidence="3" id="KW-1185">Reference proteome</keyword>